<protein>
    <submittedName>
        <fullName evidence="1">Uncharacterized protein</fullName>
    </submittedName>
</protein>
<gene>
    <name evidence="1" type="ORF">TcWFU_001243</name>
</gene>
<keyword evidence="2" id="KW-1185">Reference proteome</keyword>
<comment type="caution">
    <text evidence="1">The sequence shown here is derived from an EMBL/GenBank/DDBJ whole genome shotgun (WGS) entry which is preliminary data.</text>
</comment>
<accession>A0ABR4QP62</accession>
<sequence>MKYVDKVVDLTFSAFAKFSGHVHKLRKENIRELFQRFLPLKIATSSTDLDKIFGTPLNMDSRLSSVPEPTISSHAALTHILLAQRTMAQILDVWTPLDTQCLFRLNIFDDDSPLRDSVTHVYRIVSQVIQLIFEASVNIESSPSNSLNPQVALREQNRPLLKLHLLAEAFQHDFTKSQAFDGPYRFLRGDVFSSIGYEFALCPQSQKGQFNRSAVLIRRANKGRIRPGTPVAQGTVIGGCVSQDANSDASELVLMDWEIISRDAFEV</sequence>
<dbReference type="EMBL" id="JAKROA010000001">
    <property type="protein sequence ID" value="KAL5111332.1"/>
    <property type="molecule type" value="Genomic_DNA"/>
</dbReference>
<evidence type="ECO:0000313" key="1">
    <source>
        <dbReference type="EMBL" id="KAL5111332.1"/>
    </source>
</evidence>
<reference evidence="1 2" key="1">
    <citation type="journal article" date="2022" name="Front. Cell. Infect. Microbiol.">
        <title>The Genomes of Two Strains of Taenia crassiceps the Animal Model for the Study of Human Cysticercosis.</title>
        <authorList>
            <person name="Bobes R.J."/>
            <person name="Estrada K."/>
            <person name="Rios-Valencia D.G."/>
            <person name="Calderon-Gallegos A."/>
            <person name="de la Torre P."/>
            <person name="Carrero J.C."/>
            <person name="Sanchez-Flores A."/>
            <person name="Laclette J.P."/>
        </authorList>
    </citation>
    <scope>NUCLEOTIDE SEQUENCE [LARGE SCALE GENOMIC DNA]</scope>
    <source>
        <strain evidence="1">WFUcys</strain>
    </source>
</reference>
<proteinExistence type="predicted"/>
<dbReference type="Proteomes" id="UP001651158">
    <property type="component" value="Unassembled WGS sequence"/>
</dbReference>
<name>A0ABR4QP62_9CEST</name>
<evidence type="ECO:0000313" key="2">
    <source>
        <dbReference type="Proteomes" id="UP001651158"/>
    </source>
</evidence>
<organism evidence="1 2">
    <name type="scientific">Taenia crassiceps</name>
    <dbReference type="NCBI Taxonomy" id="6207"/>
    <lineage>
        <taxon>Eukaryota</taxon>
        <taxon>Metazoa</taxon>
        <taxon>Spiralia</taxon>
        <taxon>Lophotrochozoa</taxon>
        <taxon>Platyhelminthes</taxon>
        <taxon>Cestoda</taxon>
        <taxon>Eucestoda</taxon>
        <taxon>Cyclophyllidea</taxon>
        <taxon>Taeniidae</taxon>
        <taxon>Taenia</taxon>
    </lineage>
</organism>